<dbReference type="Pfam" id="PF02791">
    <property type="entry name" value="DDT"/>
    <property type="match status" value="1"/>
</dbReference>
<feature type="region of interest" description="Disordered" evidence="9">
    <location>
        <begin position="1332"/>
        <end position="1373"/>
    </location>
</feature>
<evidence type="ECO:0000259" key="10">
    <source>
        <dbReference type="PROSITE" id="PS50016"/>
    </source>
</evidence>
<dbReference type="InterPro" id="IPR038028">
    <property type="entry name" value="BPTF"/>
</dbReference>
<evidence type="ECO:0000313" key="13">
    <source>
        <dbReference type="Proteomes" id="UP000230066"/>
    </source>
</evidence>
<feature type="region of interest" description="Disordered" evidence="9">
    <location>
        <begin position="2728"/>
        <end position="2800"/>
    </location>
</feature>
<feature type="compositionally biased region" description="Acidic residues" evidence="9">
    <location>
        <begin position="227"/>
        <end position="239"/>
    </location>
</feature>
<dbReference type="SMART" id="SM00571">
    <property type="entry name" value="DDT"/>
    <property type="match status" value="1"/>
</dbReference>
<feature type="compositionally biased region" description="Polar residues" evidence="9">
    <location>
        <begin position="2789"/>
        <end position="2800"/>
    </location>
</feature>
<dbReference type="SUPFAM" id="SSF47370">
    <property type="entry name" value="Bromodomain"/>
    <property type="match status" value="1"/>
</dbReference>
<evidence type="ECO:0000256" key="4">
    <source>
        <dbReference type="ARBA" id="ARBA00022833"/>
    </source>
</evidence>
<dbReference type="Pfam" id="PF00628">
    <property type="entry name" value="PHD"/>
    <property type="match status" value="3"/>
</dbReference>
<dbReference type="Gene3D" id="1.20.920.10">
    <property type="entry name" value="Bromodomain-like"/>
    <property type="match status" value="1"/>
</dbReference>
<dbReference type="InterPro" id="IPR019786">
    <property type="entry name" value="Zinc_finger_PHD-type_CS"/>
</dbReference>
<feature type="compositionally biased region" description="Polar residues" evidence="9">
    <location>
        <begin position="107"/>
        <end position="116"/>
    </location>
</feature>
<feature type="region of interest" description="Disordered" evidence="9">
    <location>
        <begin position="2921"/>
        <end position="3016"/>
    </location>
</feature>
<dbReference type="InterPro" id="IPR019787">
    <property type="entry name" value="Znf_PHD-finger"/>
</dbReference>
<feature type="compositionally biased region" description="Acidic residues" evidence="9">
    <location>
        <begin position="1654"/>
        <end position="1671"/>
    </location>
</feature>
<comment type="caution">
    <text evidence="12">The sequence shown here is derived from an EMBL/GenBank/DDBJ whole genome shotgun (WGS) entry which is preliminary data.</text>
</comment>
<feature type="region of interest" description="Disordered" evidence="9">
    <location>
        <begin position="930"/>
        <end position="965"/>
    </location>
</feature>
<dbReference type="Proteomes" id="UP000230066">
    <property type="component" value="Unassembled WGS sequence"/>
</dbReference>
<feature type="region of interest" description="Disordered" evidence="9">
    <location>
        <begin position="2173"/>
        <end position="2199"/>
    </location>
</feature>
<dbReference type="PROSITE" id="PS01359">
    <property type="entry name" value="ZF_PHD_1"/>
    <property type="match status" value="1"/>
</dbReference>
<dbReference type="PANTHER" id="PTHR45975:SF2">
    <property type="entry name" value="NUCLEOSOME-REMODELING FACTOR SUBUNIT BPTF"/>
    <property type="match status" value="1"/>
</dbReference>
<feature type="compositionally biased region" description="Low complexity" evidence="9">
    <location>
        <begin position="189"/>
        <end position="210"/>
    </location>
</feature>
<evidence type="ECO:0000256" key="7">
    <source>
        <dbReference type="PROSITE-ProRule" id="PRU00146"/>
    </source>
</evidence>
<keyword evidence="4" id="KW-0862">Zinc</keyword>
<dbReference type="CDD" id="cd15532">
    <property type="entry name" value="PHD2_CHD_II"/>
    <property type="match status" value="1"/>
</dbReference>
<dbReference type="EMBL" id="JXXN02002649">
    <property type="protein sequence ID" value="THD22599.1"/>
    <property type="molecule type" value="Genomic_DNA"/>
</dbReference>
<dbReference type="InterPro" id="IPR036427">
    <property type="entry name" value="Bromodomain-like_sf"/>
</dbReference>
<accession>A0A4E0R326</accession>
<gene>
    <name evidence="12" type="ORF">D915_006552</name>
</gene>
<evidence type="ECO:0000256" key="8">
    <source>
        <dbReference type="SAM" id="Coils"/>
    </source>
</evidence>
<name>A0A4E0R326_FASHE</name>
<feature type="compositionally biased region" description="Polar residues" evidence="9">
    <location>
        <begin position="62"/>
        <end position="86"/>
    </location>
</feature>
<feature type="compositionally biased region" description="Basic and acidic residues" evidence="9">
    <location>
        <begin position="2183"/>
        <end position="2199"/>
    </location>
</feature>
<evidence type="ECO:0000256" key="1">
    <source>
        <dbReference type="ARBA" id="ARBA00004123"/>
    </source>
</evidence>
<evidence type="ECO:0000259" key="11">
    <source>
        <dbReference type="PROSITE" id="PS50827"/>
    </source>
</evidence>
<feature type="compositionally biased region" description="Polar residues" evidence="9">
    <location>
        <begin position="1139"/>
        <end position="1152"/>
    </location>
</feature>
<feature type="compositionally biased region" description="Polar residues" evidence="9">
    <location>
        <begin position="2047"/>
        <end position="2060"/>
    </location>
</feature>
<feature type="region of interest" description="Disordered" evidence="9">
    <location>
        <begin position="1"/>
        <end position="262"/>
    </location>
</feature>
<feature type="compositionally biased region" description="Polar residues" evidence="9">
    <location>
        <begin position="2977"/>
        <end position="2996"/>
    </location>
</feature>
<reference evidence="12" key="1">
    <citation type="submission" date="2019-03" db="EMBL/GenBank/DDBJ databases">
        <title>Improved annotation for the trematode Fasciola hepatica.</title>
        <authorList>
            <person name="Choi Y.-J."/>
            <person name="Martin J."/>
            <person name="Mitreva M."/>
        </authorList>
    </citation>
    <scope>NUCLEOTIDE SEQUENCE [LARGE SCALE GENOMIC DNA]</scope>
</reference>
<dbReference type="SUPFAM" id="SSF57903">
    <property type="entry name" value="FYVE/PHD zinc finger"/>
    <property type="match status" value="3"/>
</dbReference>
<dbReference type="InterPro" id="IPR013083">
    <property type="entry name" value="Znf_RING/FYVE/PHD"/>
</dbReference>
<dbReference type="CDD" id="cd15560">
    <property type="entry name" value="PHD2_3_BPTF"/>
    <property type="match status" value="2"/>
</dbReference>
<feature type="region of interest" description="Disordered" evidence="9">
    <location>
        <begin position="1650"/>
        <end position="1736"/>
    </location>
</feature>
<dbReference type="PROSITE" id="PS50016">
    <property type="entry name" value="ZF_PHD_2"/>
    <property type="match status" value="3"/>
</dbReference>
<feature type="compositionally biased region" description="Basic and acidic residues" evidence="9">
    <location>
        <begin position="134"/>
        <end position="158"/>
    </location>
</feature>
<feature type="domain" description="DDT" evidence="11">
    <location>
        <begin position="322"/>
        <end position="382"/>
    </location>
</feature>
<feature type="compositionally biased region" description="Acidic residues" evidence="9">
    <location>
        <begin position="2492"/>
        <end position="2501"/>
    </location>
</feature>
<feature type="compositionally biased region" description="Basic residues" evidence="9">
    <location>
        <begin position="1559"/>
        <end position="1569"/>
    </location>
</feature>
<evidence type="ECO:0000313" key="12">
    <source>
        <dbReference type="EMBL" id="THD22599.1"/>
    </source>
</evidence>
<feature type="region of interest" description="Disordered" evidence="9">
    <location>
        <begin position="1823"/>
        <end position="1847"/>
    </location>
</feature>
<evidence type="ECO:0000256" key="3">
    <source>
        <dbReference type="ARBA" id="ARBA00022771"/>
    </source>
</evidence>
<keyword evidence="5" id="KW-0103">Bromodomain</keyword>
<feature type="compositionally biased region" description="Low complexity" evidence="9">
    <location>
        <begin position="1344"/>
        <end position="1353"/>
    </location>
</feature>
<feature type="coiled-coil region" evidence="8">
    <location>
        <begin position="1425"/>
        <end position="1476"/>
    </location>
</feature>
<dbReference type="InterPro" id="IPR011011">
    <property type="entry name" value="Znf_FYVE_PHD"/>
</dbReference>
<feature type="compositionally biased region" description="Low complexity" evidence="9">
    <location>
        <begin position="2895"/>
        <end position="2906"/>
    </location>
</feature>
<feature type="region of interest" description="Disordered" evidence="9">
    <location>
        <begin position="2821"/>
        <end position="2907"/>
    </location>
</feature>
<feature type="domain" description="PHD-type" evidence="10">
    <location>
        <begin position="3086"/>
        <end position="3138"/>
    </location>
</feature>
<feature type="compositionally biased region" description="Basic residues" evidence="9">
    <location>
        <begin position="2433"/>
        <end position="2448"/>
    </location>
</feature>
<evidence type="ECO:0000256" key="9">
    <source>
        <dbReference type="SAM" id="MobiDB-lite"/>
    </source>
</evidence>
<dbReference type="InterPro" id="IPR001965">
    <property type="entry name" value="Znf_PHD"/>
</dbReference>
<dbReference type="GO" id="GO:0006357">
    <property type="term" value="P:regulation of transcription by RNA polymerase II"/>
    <property type="evidence" value="ECO:0007669"/>
    <property type="project" value="InterPro"/>
</dbReference>
<feature type="region of interest" description="Disordered" evidence="9">
    <location>
        <begin position="2397"/>
        <end position="2510"/>
    </location>
</feature>
<feature type="region of interest" description="Disordered" evidence="9">
    <location>
        <begin position="1770"/>
        <end position="1795"/>
    </location>
</feature>
<dbReference type="InterPro" id="IPR001487">
    <property type="entry name" value="Bromodomain"/>
</dbReference>
<evidence type="ECO:0000256" key="6">
    <source>
        <dbReference type="ARBA" id="ARBA00023242"/>
    </source>
</evidence>
<organism evidence="12 13">
    <name type="scientific">Fasciola hepatica</name>
    <name type="common">Liver fluke</name>
    <dbReference type="NCBI Taxonomy" id="6192"/>
    <lineage>
        <taxon>Eukaryota</taxon>
        <taxon>Metazoa</taxon>
        <taxon>Spiralia</taxon>
        <taxon>Lophotrochozoa</taxon>
        <taxon>Platyhelminthes</taxon>
        <taxon>Trematoda</taxon>
        <taxon>Digenea</taxon>
        <taxon>Plagiorchiida</taxon>
        <taxon>Echinostomata</taxon>
        <taxon>Echinostomatoidea</taxon>
        <taxon>Fasciolidae</taxon>
        <taxon>Fasciola</taxon>
    </lineage>
</organism>
<sequence>MSAPSAGAGGGGWSLPTGATSLPKKRTKIVFLNPTELSNWDDWKSNNEQSHIGETDLLQYEQMLQNQPPTSSSNDDVSTNKGSSDASSKKKRKQKNTQIGSKKRAVDSSQPWLQDSDSNEEDAGLEDELDDDEYFRLLEEEKLREDEEEARRKKELSEARALARLRGSSSLRKAQTPSTTRTGRPVPPEASDSESFSEFGEGTFSSVGGSRADADEFDNPRSLYTHDEEEEETVLEDEAIDGKNNRSVLDDLPPPPSPADKSLETCNLGTSQAKFARDIALSSLAPADSHTLRMIAMDPVRLRFCSPPLHLPGSSNDLVCPSEYLIDAFAIHEVLIRYGYLLRLSPFKIEDFLAALISNENSLLLAEVHITLLRALLREDEATGTWMYSIDCKDSVNLSYYLLDRYNWPYLLAAYINCVKSTEDAAVQAASSLSVLGAATAGPGGIAAATDSILTATLFPEDLIPLDENYPFVPIRQRVAVLRGLVNLFLGSRPVRGDQLRDGYLTHEDHCRVCQQSGEVLCCDGCTAVFHLGCLNPPLTSVPPANWVCPVCIKKQVPGVHECLTEEERTRKLHRREPLGSDRAGRTYWYIARRVLVEPTDFTQREPCLPGILDGVYDPHWQQAYADRFLDEHDSDEDSDEATSLCSANGDGEELPERPLRRVRCNPMVEYATEPPVYYYSTVEQVIELRARLSMRWEPWLCQRLDALMPRIQVEMLVTQQLTTEGLDVFCCLRSDHERVALSQALDYVEPGAALSHVTRVFAVLEAEARQSQLRMDLDRDRVEDALEYRSIDSLLNAPPTLGLKVVKSRAPDALPDDSLSELCDGEESSILGVLIACDANTCFVRNHDGLFVRVNRPSPVMHDVCSTLFTSEERSIFALPDPELTSDTSPESSHLSSPRLRAYRLSDEGTWRSWSNLYTVGVWLGSDQQQVTDDTRPDGAPKSDGAERKTLAHRSVRKEGDEELGKSSAALVNVMFSRAQVAEDRERKRIMGNKFSFTDTTTELWNYVEPPLLASFFTDLVELLKCPCALDDNLFRPDWPATPWQSADVLRLTIAYMEAQLPLAFFSPAWCSLRKHWLSRLIEAKTLAELVNSLATLEASIRPLCYQRIWYGSVGHLIFERSTAAQREEDRRVRQLDRSASSSTAGANNLSQNLIRTKTPRPIRHTVWKSRGEEYRRLGGDGWMWLSSTRRSTSEESKMLLRTYPAISELYHRSDSSRPRTRGLQHGIGWGVCPEYLKGEVAVKPPKASECRGHVLHPITGIPLYLNTRRTPYIIPEETLRQLVKTIVSSPSTSESSCKVDDDVKSVRDELVDNRILTGDVSVLETDALSPKLDAPECPSSPNPNSSALDSSKASDDSQTKQSLPEPDNEPLVMNVSYGLTERIHFPPAVVRPTVHSSSRRLRFRLDDLLSRRVAAAAADKAAAESAKMNIKTLDHDVRELEQEKSRLEVRLSELADEAQEARSAKAKAVKARQAAGPSPLPVSVLQPQVRSAPFVVSTAGNRSVNLAALQQDTPSVSRRLIQHSFISTSSGNRYRILPQSICQPAVNVRPVADSRSSSRRRFAKSHQRSSDDNDESDADGRKRGIDDSDYNPSEEYGFGPGQQLRRSSRKQRATRHDPDFIVDFDDLEDEEDDVNDALSKNRGHRLNRRCEEDDNDDDHGSDDELDDENSNVGPRPRTRFPLSARPRITRLPQFDGAGDSALSSAEEGTENLEFGKEPSDSSNGPTSKNPCLDDVQTLESPQVPKEDAATPRHGGVINRIVRLVRTVDEQNTPTTASNALTEPPVTDTDSSASTTMITTDGAKITMEGLRFIVNSTGALLPQSQPSSAVTASNSTDSALPNASSTLSSTAGSVVVNLPAGFRLLSANPTPTAAVATTASVNSVVPVRLVGTNLAGNVSSGSTAISSTTVTPMTANAIPITMTGPNTVRLVLHSSRINSTSSDCLQTITLTPVPSQDTNSAVSCTNSSTTTTILSESGAAVSDATSRCQPAILRRTLVGVPTGELKTGEIRVITLPHQSVASLVATNTARQISAGVPTCRDGSNELGESQSRHTSTKAASRSAPLIEDRAAPSAQRSFAPRILPRGVGVAPGLLNVGMMVQSNETVVALERAVTEATTRLNKVGAEAVEIKKQLLEVGQKLKQMSARLSQLRDLQECASRPTSAAYSLLHKRRIDPEMDDSSNEKPGGDETYAKEEISTEEKQVVLPAELPPVNTYVWPPLEWSSEQKRGFPSVSSLFRLHPKNLRGLILAAGRRELPGFDAEKKRLVQVVWPYPTAKPSLMEAWRLRLSQLRLKPTDSSRMVHFPGQGLAHLFLLLRSLWHMIRWDDVLGEPADGEHILDDEGHPCLREVTDYADSGTGKSGEPAYCTRRIIGVQPLDRFWLRANYLVQLTHTNPVHERSSRSKNSRGSVTRSGRHSMAGGRHPWTGTELRKRHSSRRPGKQRSRRSGNDPDYNPSEDEPWRFTSRRSRRRARGTDDDSDDDDANRNPNDGDDSDETTDTSDAAGHTANRISRIEEVWMSEDSLRMWEIRTFMNAYLPPQSSDYLGGLLNDDRGDKVPGDALMKARRRPARLPHPKAEACQTTEQQRKAQLTKSEIIMNNEHVLDLPFSVLFNRDAQSMNRRGAFEPVNLASGRSVTRRSRPPPEIPVVSSEVLEAKARARSLAATRAARASVLARKAKAERAAMEQHARTLRTQLITRRRLYLNLARALADAAVEKQKQNLFAQCQSDSADEDDSDSIQTSPVQSRLAPSRVATLKQTPGPIIRRPRGRPPTSGRYRVNRGLRRPLTSSQVSYQSTPSNVASGLGVVDKTPLATIKNVLDNEEQENKPEWTFSRGGATAYRPRSVRRGSIPNRRGRPRGRTLSRASAPIPETLMNRTPVPLSPSHDDSNDLSSAPSTPSTCPALGDSRLEALLTMPEGGADSMQWSPRRSAKPEQPIYFSRGACDSVRSARGARRRVGRPPGRGLRGASRRLSTNAGEMSSDLTPDNRISSAYSPPPAKMERPPTNEQQRSNSLALSRAKISGGLYCLCRTPYNPAREYLGCDLCHDWFHFECVGLNPTDASKLGDSWHCPDCQRAEEHANEMLYCLCRTPYEPTRVYIACDRCDEWYHAECVGLTSQQAATHAGTYLCPRCTEVQPPDFFAPKKSEEVHLKEEDPDSNTKTLYEMALTAALQSQLAVLLRELQEHKMAWPFLQLPDPEKYPAIESLEDPKTLARIAERLTVGQYTTLGDFSFAMNSLFFDARILYLKGTPEFHCTEVMEALFIRKMKELKTRFTPAC</sequence>
<protein>
    <submittedName>
        <fullName evidence="12">Bromodomain PHD finger transcription factor</fullName>
    </submittedName>
</protein>
<evidence type="ECO:0000256" key="2">
    <source>
        <dbReference type="ARBA" id="ARBA00022723"/>
    </source>
</evidence>
<feature type="region of interest" description="Disordered" evidence="9">
    <location>
        <begin position="2036"/>
        <end position="2075"/>
    </location>
</feature>
<feature type="region of interest" description="Disordered" evidence="9">
    <location>
        <begin position="632"/>
        <end position="654"/>
    </location>
</feature>
<dbReference type="GO" id="GO:0008270">
    <property type="term" value="F:zinc ion binding"/>
    <property type="evidence" value="ECO:0007669"/>
    <property type="project" value="UniProtKB-KW"/>
</dbReference>
<keyword evidence="2" id="KW-0479">Metal-binding</keyword>
<dbReference type="SMART" id="SM00249">
    <property type="entry name" value="PHD"/>
    <property type="match status" value="3"/>
</dbReference>
<feature type="compositionally biased region" description="Polar residues" evidence="9">
    <location>
        <begin position="1771"/>
        <end position="1782"/>
    </location>
</feature>
<dbReference type="GO" id="GO:0000978">
    <property type="term" value="F:RNA polymerase II cis-regulatory region sequence-specific DNA binding"/>
    <property type="evidence" value="ECO:0007669"/>
    <property type="project" value="TreeGrafter"/>
</dbReference>
<feature type="domain" description="PHD-type" evidence="10">
    <location>
        <begin position="3027"/>
        <end position="3079"/>
    </location>
</feature>
<dbReference type="PROSITE" id="PS50827">
    <property type="entry name" value="DDT"/>
    <property type="match status" value="1"/>
</dbReference>
<dbReference type="PANTHER" id="PTHR45975">
    <property type="entry name" value="NUCLEOSOME-REMODELING FACTOR SUBUNIT BPTF"/>
    <property type="match status" value="1"/>
</dbReference>
<feature type="domain" description="PHD-type" evidence="10">
    <location>
        <begin position="508"/>
        <end position="555"/>
    </location>
</feature>
<keyword evidence="13" id="KW-1185">Reference proteome</keyword>
<dbReference type="Pfam" id="PF00439">
    <property type="entry name" value="Bromodomain"/>
    <property type="match status" value="1"/>
</dbReference>
<keyword evidence="6" id="KW-0539">Nucleus</keyword>
<dbReference type="InterPro" id="IPR018501">
    <property type="entry name" value="DDT_dom"/>
</dbReference>
<dbReference type="Gene3D" id="3.30.40.10">
    <property type="entry name" value="Zinc/RING finger domain, C3HC4 (zinc finger)"/>
    <property type="match status" value="3"/>
</dbReference>
<dbReference type="GO" id="GO:0016589">
    <property type="term" value="C:NURF complex"/>
    <property type="evidence" value="ECO:0007669"/>
    <property type="project" value="InterPro"/>
</dbReference>
<proteinExistence type="predicted"/>
<feature type="compositionally biased region" description="Polar residues" evidence="9">
    <location>
        <begin position="167"/>
        <end position="182"/>
    </location>
</feature>
<feature type="compositionally biased region" description="Basic and acidic residues" evidence="9">
    <location>
        <begin position="934"/>
        <end position="951"/>
    </location>
</feature>
<feature type="compositionally biased region" description="Low complexity" evidence="9">
    <location>
        <begin position="2962"/>
        <end position="2976"/>
    </location>
</feature>
<feature type="region of interest" description="Disordered" evidence="9">
    <location>
        <begin position="1550"/>
        <end position="1616"/>
    </location>
</feature>
<dbReference type="SMART" id="SM00297">
    <property type="entry name" value="BROMO"/>
    <property type="match status" value="1"/>
</dbReference>
<keyword evidence="8" id="KW-0175">Coiled coil</keyword>
<keyword evidence="3 7" id="KW-0863">Zinc-finger</keyword>
<evidence type="ECO:0000256" key="5">
    <source>
        <dbReference type="ARBA" id="ARBA00023117"/>
    </source>
</evidence>
<feature type="region of interest" description="Disordered" evidence="9">
    <location>
        <begin position="1131"/>
        <end position="1152"/>
    </location>
</feature>
<comment type="subcellular location">
    <subcellularLocation>
        <location evidence="1">Nucleus</location>
    </subcellularLocation>
</comment>
<feature type="compositionally biased region" description="Acidic residues" evidence="9">
    <location>
        <begin position="117"/>
        <end position="133"/>
    </location>
</feature>
<feature type="compositionally biased region" description="Polar residues" evidence="9">
    <location>
        <begin position="1722"/>
        <end position="1731"/>
    </location>
</feature>